<comment type="catalytic activity">
    <reaction evidence="8">
        <text>L-seryl-[protein] + ATP = O-phospho-L-seryl-[protein] + ADP + H(+)</text>
        <dbReference type="Rhea" id="RHEA:17989"/>
        <dbReference type="Rhea" id="RHEA-COMP:9863"/>
        <dbReference type="Rhea" id="RHEA-COMP:11604"/>
        <dbReference type="ChEBI" id="CHEBI:15378"/>
        <dbReference type="ChEBI" id="CHEBI:29999"/>
        <dbReference type="ChEBI" id="CHEBI:30616"/>
        <dbReference type="ChEBI" id="CHEBI:83421"/>
        <dbReference type="ChEBI" id="CHEBI:456216"/>
        <dbReference type="EC" id="2.7.11.1"/>
    </reaction>
</comment>
<dbReference type="PROSITE" id="PS51178">
    <property type="entry name" value="PASTA"/>
    <property type="match status" value="3"/>
</dbReference>
<dbReference type="InterPro" id="IPR008271">
    <property type="entry name" value="Ser/Thr_kinase_AS"/>
</dbReference>
<dbReference type="PANTHER" id="PTHR43289">
    <property type="entry name" value="MITOGEN-ACTIVATED PROTEIN KINASE KINASE KINASE 20-RELATED"/>
    <property type="match status" value="1"/>
</dbReference>
<dbReference type="Gene3D" id="3.30.10.20">
    <property type="match status" value="3"/>
</dbReference>
<dbReference type="EMBL" id="JQCE01000004">
    <property type="protein sequence ID" value="KRO18589.1"/>
    <property type="molecule type" value="Genomic_DNA"/>
</dbReference>
<dbReference type="GO" id="GO:0005524">
    <property type="term" value="F:ATP binding"/>
    <property type="evidence" value="ECO:0007669"/>
    <property type="project" value="UniProtKB-UniRule"/>
</dbReference>
<evidence type="ECO:0000313" key="14">
    <source>
        <dbReference type="EMBL" id="KRO18589.1"/>
    </source>
</evidence>
<evidence type="ECO:0000259" key="13">
    <source>
        <dbReference type="PROSITE" id="PS51178"/>
    </source>
</evidence>
<accession>A0A0R2N3G6</accession>
<evidence type="ECO:0000259" key="12">
    <source>
        <dbReference type="PROSITE" id="PS50011"/>
    </source>
</evidence>
<keyword evidence="2" id="KW-0723">Serine/threonine-protein kinase</keyword>
<protein>
    <recommendedName>
        <fullName evidence="1">non-specific serine/threonine protein kinase</fullName>
        <ecNumber evidence="1">2.7.11.1</ecNumber>
    </recommendedName>
</protein>
<dbReference type="Gene3D" id="3.30.200.20">
    <property type="entry name" value="Phosphorylase Kinase, domain 1"/>
    <property type="match status" value="1"/>
</dbReference>
<keyword evidence="6 9" id="KW-0067">ATP-binding</keyword>
<dbReference type="FunFam" id="3.30.200.20:FF:000035">
    <property type="entry name" value="Serine/threonine protein kinase Stk1"/>
    <property type="match status" value="1"/>
</dbReference>
<dbReference type="SMART" id="SM00740">
    <property type="entry name" value="PASTA"/>
    <property type="match status" value="3"/>
</dbReference>
<feature type="domain" description="PASTA" evidence="13">
    <location>
        <begin position="348"/>
        <end position="415"/>
    </location>
</feature>
<name>A0A0R2N3G6_9LACO</name>
<feature type="domain" description="PASTA" evidence="13">
    <location>
        <begin position="484"/>
        <end position="550"/>
    </location>
</feature>
<dbReference type="EC" id="2.7.11.1" evidence="1"/>
<keyword evidence="3" id="KW-0808">Transferase</keyword>
<gene>
    <name evidence="14" type="ORF">IV56_GL000867</name>
</gene>
<reference evidence="14 15" key="1">
    <citation type="journal article" date="2015" name="Genome Announc.">
        <title>Expanding the biotechnology potential of lactobacilli through comparative genomics of 213 strains and associated genera.</title>
        <authorList>
            <person name="Sun Z."/>
            <person name="Harris H.M."/>
            <person name="McCann A."/>
            <person name="Guo C."/>
            <person name="Argimon S."/>
            <person name="Zhang W."/>
            <person name="Yang X."/>
            <person name="Jeffery I.B."/>
            <person name="Cooney J.C."/>
            <person name="Kagawa T.F."/>
            <person name="Liu W."/>
            <person name="Song Y."/>
            <person name="Salvetti E."/>
            <person name="Wrobel A."/>
            <person name="Rasinkangas P."/>
            <person name="Parkhill J."/>
            <person name="Rea M.C."/>
            <person name="O'Sullivan O."/>
            <person name="Ritari J."/>
            <person name="Douillard F.P."/>
            <person name="Paul Ross R."/>
            <person name="Yang R."/>
            <person name="Briner A.E."/>
            <person name="Felis G.E."/>
            <person name="de Vos W.M."/>
            <person name="Barrangou R."/>
            <person name="Klaenhammer T.R."/>
            <person name="Caufield P.W."/>
            <person name="Cui Y."/>
            <person name="Zhang H."/>
            <person name="O'Toole P.W."/>
        </authorList>
    </citation>
    <scope>NUCLEOTIDE SEQUENCE [LARGE SCALE GENOMIC DNA]</scope>
    <source>
        <strain evidence="14 15">DSM 24301</strain>
    </source>
</reference>
<dbReference type="RefSeq" id="WP_056991917.1">
    <property type="nucleotide sequence ID" value="NZ_JQCE01000004.1"/>
</dbReference>
<dbReference type="CDD" id="cd06577">
    <property type="entry name" value="PASTA_pknB"/>
    <property type="match status" value="3"/>
</dbReference>
<dbReference type="AlphaFoldDB" id="A0A0R2N3G6"/>
<organism evidence="14 15">
    <name type="scientific">Lacticaseibacillus saniviri JCM 17471 = DSM 24301</name>
    <dbReference type="NCBI Taxonomy" id="1293598"/>
    <lineage>
        <taxon>Bacteria</taxon>
        <taxon>Bacillati</taxon>
        <taxon>Bacillota</taxon>
        <taxon>Bacilli</taxon>
        <taxon>Lactobacillales</taxon>
        <taxon>Lactobacillaceae</taxon>
        <taxon>Lacticaseibacillus</taxon>
    </lineage>
</organism>
<evidence type="ECO:0000256" key="11">
    <source>
        <dbReference type="SAM" id="Phobius"/>
    </source>
</evidence>
<sequence>MIEPGVTLNERYRLLKTLGEGGMANVYLAHDLILDRDVAVKVLRLDLQNDPDTVRRFKREAMATIQLVHPNIVSIYDVGESHGQQYLVMEYVQGTDLKKYIVEHFPIPYQQVITIMEQILSAMALAHEHHIIHRDLKPQNILVDQDGTVKITDFGIAVALSDTAMTQTNSMLGSVHYLSPEQARGSMPTRQSDIYALGIILFELLTGSVPFEGESAVSIALKHFQEQMPFVRDFDPRIPQALENVVLKATAKDPNERYTSVEAMAADLKTSLSKSRAKEVRFVPTAGENLDETKVLPQLSTPPKLAQQPEADKPAKKPSKKPKKWPWIVAAVIAVIALIGVGAALASGGSKTAVPDLRGMTQAQAKTTLTSQRLSLGSVTHAYSDTISEDRIIRSHPAANSKVKTDATIDVVISKGPKLYQIADYTGRSYSDVAAMLEKRGFTVKKELASSNSQPIGQIMSQDIDSDKQVIAKQTTITFTVSSGPKRFALRDLSGYNEKSVRDYANELELNLNVENEYSDDIAEGTLIRQNPEAGAMLSKGDTLTVVMSKGKDPATQVKQLSKTISVPYQAVSSESSSASSTSDSAGDSDSATESSSSSVKPVPNQIQVYIADSQHSLDKVYRTLSITEDTDVTMNFTVVGSESAHYRIVRDGVEIMSGEVKQ</sequence>
<feature type="binding site" evidence="9">
    <location>
        <position position="41"/>
    </location>
    <ligand>
        <name>ATP</name>
        <dbReference type="ChEBI" id="CHEBI:30616"/>
    </ligand>
</feature>
<feature type="domain" description="PASTA" evidence="13">
    <location>
        <begin position="416"/>
        <end position="483"/>
    </location>
</feature>
<feature type="domain" description="Protein kinase" evidence="12">
    <location>
        <begin position="12"/>
        <end position="272"/>
    </location>
</feature>
<comment type="caution">
    <text evidence="14">The sequence shown here is derived from an EMBL/GenBank/DDBJ whole genome shotgun (WGS) entry which is preliminary data.</text>
</comment>
<keyword evidence="5" id="KW-0418">Kinase</keyword>
<dbReference type="Gene3D" id="2.60.40.2560">
    <property type="match status" value="1"/>
</dbReference>
<proteinExistence type="predicted"/>
<dbReference type="CDD" id="cd14014">
    <property type="entry name" value="STKc_PknB_like"/>
    <property type="match status" value="1"/>
</dbReference>
<dbReference type="FunFam" id="1.10.510.10:FF:000021">
    <property type="entry name" value="Serine/threonine protein kinase"/>
    <property type="match status" value="1"/>
</dbReference>
<keyword evidence="11" id="KW-0812">Transmembrane</keyword>
<dbReference type="InterPro" id="IPR000719">
    <property type="entry name" value="Prot_kinase_dom"/>
</dbReference>
<keyword evidence="4 9" id="KW-0547">Nucleotide-binding</keyword>
<evidence type="ECO:0000256" key="10">
    <source>
        <dbReference type="SAM" id="MobiDB-lite"/>
    </source>
</evidence>
<feature type="transmembrane region" description="Helical" evidence="11">
    <location>
        <begin position="325"/>
        <end position="346"/>
    </location>
</feature>
<keyword evidence="11" id="KW-1133">Transmembrane helix</keyword>
<dbReference type="PANTHER" id="PTHR43289:SF34">
    <property type="entry name" value="SERINE_THREONINE-PROTEIN KINASE YBDM-RELATED"/>
    <property type="match status" value="1"/>
</dbReference>
<feature type="region of interest" description="Disordered" evidence="10">
    <location>
        <begin position="572"/>
        <end position="601"/>
    </location>
</feature>
<evidence type="ECO:0000256" key="8">
    <source>
        <dbReference type="ARBA" id="ARBA00048679"/>
    </source>
</evidence>
<dbReference type="InterPro" id="IPR011009">
    <property type="entry name" value="Kinase-like_dom_sf"/>
</dbReference>
<keyword evidence="15" id="KW-1185">Reference proteome</keyword>
<dbReference type="Proteomes" id="UP000050969">
    <property type="component" value="Unassembled WGS sequence"/>
</dbReference>
<dbReference type="InterPro" id="IPR017441">
    <property type="entry name" value="Protein_kinase_ATP_BS"/>
</dbReference>
<dbReference type="SMART" id="SM00220">
    <property type="entry name" value="S_TKc"/>
    <property type="match status" value="1"/>
</dbReference>
<evidence type="ECO:0000256" key="1">
    <source>
        <dbReference type="ARBA" id="ARBA00012513"/>
    </source>
</evidence>
<dbReference type="Pfam" id="PF03793">
    <property type="entry name" value="PASTA"/>
    <property type="match status" value="3"/>
</dbReference>
<dbReference type="Gene3D" id="1.10.510.10">
    <property type="entry name" value="Transferase(Phosphotransferase) domain 1"/>
    <property type="match status" value="1"/>
</dbReference>
<keyword evidence="11" id="KW-0472">Membrane</keyword>
<evidence type="ECO:0000256" key="3">
    <source>
        <dbReference type="ARBA" id="ARBA00022679"/>
    </source>
</evidence>
<evidence type="ECO:0000256" key="5">
    <source>
        <dbReference type="ARBA" id="ARBA00022777"/>
    </source>
</evidence>
<evidence type="ECO:0000313" key="15">
    <source>
        <dbReference type="Proteomes" id="UP000050969"/>
    </source>
</evidence>
<dbReference type="InterPro" id="IPR005543">
    <property type="entry name" value="PASTA_dom"/>
</dbReference>
<dbReference type="PATRIC" id="fig|1293598.4.peg.915"/>
<dbReference type="PROSITE" id="PS00108">
    <property type="entry name" value="PROTEIN_KINASE_ST"/>
    <property type="match status" value="1"/>
</dbReference>
<dbReference type="GO" id="GO:0004674">
    <property type="term" value="F:protein serine/threonine kinase activity"/>
    <property type="evidence" value="ECO:0007669"/>
    <property type="project" value="UniProtKB-KW"/>
</dbReference>
<dbReference type="SUPFAM" id="SSF56112">
    <property type="entry name" value="Protein kinase-like (PK-like)"/>
    <property type="match status" value="1"/>
</dbReference>
<dbReference type="PROSITE" id="PS50011">
    <property type="entry name" value="PROTEIN_KINASE_DOM"/>
    <property type="match status" value="1"/>
</dbReference>
<evidence type="ECO:0000256" key="9">
    <source>
        <dbReference type="PROSITE-ProRule" id="PRU10141"/>
    </source>
</evidence>
<dbReference type="Pfam" id="PF00069">
    <property type="entry name" value="Pkinase"/>
    <property type="match status" value="1"/>
</dbReference>
<feature type="compositionally biased region" description="Low complexity" evidence="10">
    <location>
        <begin position="573"/>
        <end position="599"/>
    </location>
</feature>
<dbReference type="PROSITE" id="PS00107">
    <property type="entry name" value="PROTEIN_KINASE_ATP"/>
    <property type="match status" value="1"/>
</dbReference>
<dbReference type="NCBIfam" id="NF033483">
    <property type="entry name" value="PknB_PASTA_kin"/>
    <property type="match status" value="1"/>
</dbReference>
<dbReference type="STRING" id="1293598.IV56_GL000867"/>
<evidence type="ECO:0000256" key="7">
    <source>
        <dbReference type="ARBA" id="ARBA00047899"/>
    </source>
</evidence>
<evidence type="ECO:0000256" key="6">
    <source>
        <dbReference type="ARBA" id="ARBA00022840"/>
    </source>
</evidence>
<evidence type="ECO:0000256" key="4">
    <source>
        <dbReference type="ARBA" id="ARBA00022741"/>
    </source>
</evidence>
<feature type="region of interest" description="Disordered" evidence="10">
    <location>
        <begin position="292"/>
        <end position="322"/>
    </location>
</feature>
<comment type="catalytic activity">
    <reaction evidence="7">
        <text>L-threonyl-[protein] + ATP = O-phospho-L-threonyl-[protein] + ADP + H(+)</text>
        <dbReference type="Rhea" id="RHEA:46608"/>
        <dbReference type="Rhea" id="RHEA-COMP:11060"/>
        <dbReference type="Rhea" id="RHEA-COMP:11605"/>
        <dbReference type="ChEBI" id="CHEBI:15378"/>
        <dbReference type="ChEBI" id="CHEBI:30013"/>
        <dbReference type="ChEBI" id="CHEBI:30616"/>
        <dbReference type="ChEBI" id="CHEBI:61977"/>
        <dbReference type="ChEBI" id="CHEBI:456216"/>
        <dbReference type="EC" id="2.7.11.1"/>
    </reaction>
</comment>
<evidence type="ECO:0000256" key="2">
    <source>
        <dbReference type="ARBA" id="ARBA00022527"/>
    </source>
</evidence>